<evidence type="ECO:0000313" key="10">
    <source>
        <dbReference type="EMBL" id="MBK3332679.1"/>
    </source>
</evidence>
<dbReference type="PANTHER" id="PTHR11669:SF0">
    <property type="entry name" value="PROTEIN STICHEL-LIKE 2"/>
    <property type="match status" value="1"/>
</dbReference>
<keyword evidence="3 8" id="KW-0547">Nucleotide-binding</keyword>
<dbReference type="InterPro" id="IPR045085">
    <property type="entry name" value="HLD_clamp_pol_III_gamma_tau"/>
</dbReference>
<dbReference type="NCBIfam" id="TIGR02397">
    <property type="entry name" value="dnaX_nterm"/>
    <property type="match status" value="1"/>
</dbReference>
<dbReference type="EMBL" id="JAACYA010000002">
    <property type="protein sequence ID" value="MBK3332679.1"/>
    <property type="molecule type" value="Genomic_DNA"/>
</dbReference>
<evidence type="ECO:0000256" key="8">
    <source>
        <dbReference type="RuleBase" id="RU364063"/>
    </source>
</evidence>
<sequence length="474" mass="54673">MTYETFARKYRPKNFQQVVGQEAVVRTLSNAIKMNRISHAYIFAGSRGLGKTTIARIITKCLNCEKGITENPCGKCESCLEIEKGSFPDMYEIDAASNRGIDDIRLLRDNVNYAPIKGRYKVYIIDEAHMLTREAFNALLKTLEEPPPNNIFILATTELHRIPDTIRSRCQTFIFRPPTKKQITEYLRRILEEENIEYEEEALELIAEASNGGVRDAASILDQAVIHGGGQVKKETTTQLLGIIPEEIIKEFLTALKDREIKQMVKIVEKLDREGYDIVVFWNQIIGKIHQHMTKLLTEEKSDIFEKDDIEYLIYANDIFRKGYIEAKGFFDKKDIFQLSILKLRFMKNLIPLKEILEKGVKYTQPEKKESKEEKFNLQSAILKIGKEAGGIVAGALKKANIKEENDRFVIMVDKTVADLLRDKIDVIKKHFPKPVTIEEMQIKTERKKTKKRDESVEKVLELFQGKIISYKEE</sequence>
<feature type="domain" description="AAA+ ATPase" evidence="9">
    <location>
        <begin position="37"/>
        <end position="178"/>
    </location>
</feature>
<evidence type="ECO:0000256" key="3">
    <source>
        <dbReference type="ARBA" id="ARBA00022741"/>
    </source>
</evidence>
<gene>
    <name evidence="8 10" type="primary">dnaX</name>
    <name evidence="10" type="ORF">GWK41_06325</name>
</gene>
<evidence type="ECO:0000256" key="1">
    <source>
        <dbReference type="ARBA" id="ARBA00006360"/>
    </source>
</evidence>
<evidence type="ECO:0000256" key="2">
    <source>
        <dbReference type="ARBA" id="ARBA00022723"/>
    </source>
</evidence>
<keyword evidence="5 8" id="KW-0067">ATP-binding</keyword>
<comment type="caution">
    <text evidence="10">The sequence shown here is derived from an EMBL/GenBank/DDBJ whole genome shotgun (WGS) entry which is preliminary data.</text>
</comment>
<dbReference type="NCBIfam" id="NF004046">
    <property type="entry name" value="PRK05563.1"/>
    <property type="match status" value="1"/>
</dbReference>
<comment type="subunit">
    <text evidence="8">DNA polymerase III contains a core (composed of alpha, epsilon and theta chains) that associates with a tau subunit. This core dimerizes to form the POLIII' complex. PolIII' associates with the gamma complex (composed of gamma, delta, delta', psi and chi chains) and with the beta chain to form the complete DNA polymerase III complex.</text>
</comment>
<keyword evidence="11" id="KW-1185">Reference proteome</keyword>
<keyword evidence="8 10" id="KW-0548">Nucleotidyltransferase</keyword>
<dbReference type="Pfam" id="PF13177">
    <property type="entry name" value="DNA_pol3_delta2"/>
    <property type="match status" value="1"/>
</dbReference>
<dbReference type="InterPro" id="IPR003593">
    <property type="entry name" value="AAA+_ATPase"/>
</dbReference>
<dbReference type="SMART" id="SM00382">
    <property type="entry name" value="AAA"/>
    <property type="match status" value="1"/>
</dbReference>
<dbReference type="GO" id="GO:0003887">
    <property type="term" value="F:DNA-directed DNA polymerase activity"/>
    <property type="evidence" value="ECO:0007669"/>
    <property type="project" value="UniProtKB-EC"/>
</dbReference>
<dbReference type="Pfam" id="PF22608">
    <property type="entry name" value="DNAX_ATPase_lid"/>
    <property type="match status" value="1"/>
</dbReference>
<dbReference type="InterPro" id="IPR050238">
    <property type="entry name" value="DNA_Rep/Repair_Clamp_Loader"/>
</dbReference>
<keyword evidence="8 10" id="KW-0808">Transferase</keyword>
<proteinExistence type="inferred from homology"/>
<organism evidence="10 11">
    <name type="scientific">Persephonella atlantica</name>
    <dbReference type="NCBI Taxonomy" id="2699429"/>
    <lineage>
        <taxon>Bacteria</taxon>
        <taxon>Pseudomonadati</taxon>
        <taxon>Aquificota</taxon>
        <taxon>Aquificia</taxon>
        <taxon>Aquificales</taxon>
        <taxon>Hydrogenothermaceae</taxon>
        <taxon>Persephonella</taxon>
    </lineage>
</organism>
<evidence type="ECO:0000259" key="9">
    <source>
        <dbReference type="SMART" id="SM00382"/>
    </source>
</evidence>
<name>A0ABS1GIC8_9AQUI</name>
<dbReference type="EC" id="2.7.7.7" evidence="8"/>
<dbReference type="Proteomes" id="UP000772812">
    <property type="component" value="Unassembled WGS sequence"/>
</dbReference>
<protein>
    <recommendedName>
        <fullName evidence="8">DNA polymerase III subunit gamma/tau</fullName>
        <ecNumber evidence="8">2.7.7.7</ecNumber>
    </recommendedName>
</protein>
<reference evidence="10 11" key="1">
    <citation type="journal article" date="2021" name="Syst. Appl. Microbiol.">
        <title>Persephonella atlantica sp. nov.: How to adapt to physico-chemical gradients in high temperature hydrothermal habitats.</title>
        <authorList>
            <person name="Francois D.X."/>
            <person name="Godfroy A."/>
            <person name="Mathien C."/>
            <person name="Aube J."/>
            <person name="Cathalot C."/>
            <person name="Lesongeur F."/>
            <person name="L'Haridon S."/>
            <person name="Philippon X."/>
            <person name="Roussel E.G."/>
        </authorList>
    </citation>
    <scope>NUCLEOTIDE SEQUENCE [LARGE SCALE GENOMIC DNA]</scope>
    <source>
        <strain evidence="10 11">MO1340</strain>
    </source>
</reference>
<dbReference type="NCBIfam" id="NF011514">
    <property type="entry name" value="PRK14953.1"/>
    <property type="match status" value="1"/>
</dbReference>
<comment type="function">
    <text evidence="8">DNA polymerase III is a complex, multichain enzyme responsible for most of the replicative synthesis in bacteria. This DNA polymerase also exhibits 3' to 5' exonuclease activity.</text>
</comment>
<dbReference type="PANTHER" id="PTHR11669">
    <property type="entry name" value="REPLICATION FACTOR C / DNA POLYMERASE III GAMMA-TAU SUBUNIT"/>
    <property type="match status" value="1"/>
</dbReference>
<evidence type="ECO:0000256" key="4">
    <source>
        <dbReference type="ARBA" id="ARBA00022833"/>
    </source>
</evidence>
<dbReference type="InterPro" id="IPR027417">
    <property type="entry name" value="P-loop_NTPase"/>
</dbReference>
<dbReference type="InterPro" id="IPR012763">
    <property type="entry name" value="DNA_pol_III_sug/sutau_N"/>
</dbReference>
<comment type="catalytic activity">
    <reaction evidence="7 8">
        <text>DNA(n) + a 2'-deoxyribonucleoside 5'-triphosphate = DNA(n+1) + diphosphate</text>
        <dbReference type="Rhea" id="RHEA:22508"/>
        <dbReference type="Rhea" id="RHEA-COMP:17339"/>
        <dbReference type="Rhea" id="RHEA-COMP:17340"/>
        <dbReference type="ChEBI" id="CHEBI:33019"/>
        <dbReference type="ChEBI" id="CHEBI:61560"/>
        <dbReference type="ChEBI" id="CHEBI:173112"/>
        <dbReference type="EC" id="2.7.7.7"/>
    </reaction>
</comment>
<evidence type="ECO:0000256" key="6">
    <source>
        <dbReference type="ARBA" id="ARBA00022932"/>
    </source>
</evidence>
<dbReference type="Gene3D" id="1.10.8.60">
    <property type="match status" value="1"/>
</dbReference>
<evidence type="ECO:0000256" key="7">
    <source>
        <dbReference type="ARBA" id="ARBA00049244"/>
    </source>
</evidence>
<accession>A0ABS1GIC8</accession>
<evidence type="ECO:0000313" key="11">
    <source>
        <dbReference type="Proteomes" id="UP000772812"/>
    </source>
</evidence>
<keyword evidence="2" id="KW-0479">Metal-binding</keyword>
<keyword evidence="8" id="KW-0235">DNA replication</keyword>
<keyword evidence="6 8" id="KW-0239">DNA-directed DNA polymerase</keyword>
<evidence type="ECO:0000256" key="5">
    <source>
        <dbReference type="ARBA" id="ARBA00022840"/>
    </source>
</evidence>
<keyword evidence="4" id="KW-0862">Zinc</keyword>
<dbReference type="SUPFAM" id="SSF52540">
    <property type="entry name" value="P-loop containing nucleoside triphosphate hydrolases"/>
    <property type="match status" value="1"/>
</dbReference>
<dbReference type="RefSeq" id="WP_200674097.1">
    <property type="nucleotide sequence ID" value="NZ_JAACYA010000002.1"/>
</dbReference>
<dbReference type="CDD" id="cd00009">
    <property type="entry name" value="AAA"/>
    <property type="match status" value="1"/>
</dbReference>
<dbReference type="Gene3D" id="3.40.50.300">
    <property type="entry name" value="P-loop containing nucleotide triphosphate hydrolases"/>
    <property type="match status" value="1"/>
</dbReference>
<comment type="similarity">
    <text evidence="1 8">Belongs to the DnaX/STICHEL family.</text>
</comment>